<dbReference type="SMART" id="SM00066">
    <property type="entry name" value="GAL4"/>
    <property type="match status" value="1"/>
</dbReference>
<keyword evidence="4" id="KW-0805">Transcription regulation</keyword>
<dbReference type="GO" id="GO:0006351">
    <property type="term" value="P:DNA-templated transcription"/>
    <property type="evidence" value="ECO:0007669"/>
    <property type="project" value="InterPro"/>
</dbReference>
<feature type="region of interest" description="Disordered" evidence="8">
    <location>
        <begin position="115"/>
        <end position="172"/>
    </location>
</feature>
<keyword evidence="6" id="KW-0804">Transcription</keyword>
<dbReference type="EMBL" id="JAULSN010000003">
    <property type="protein sequence ID" value="KAK3376901.1"/>
    <property type="molecule type" value="Genomic_DNA"/>
</dbReference>
<evidence type="ECO:0000256" key="5">
    <source>
        <dbReference type="ARBA" id="ARBA00023125"/>
    </source>
</evidence>
<evidence type="ECO:0000256" key="4">
    <source>
        <dbReference type="ARBA" id="ARBA00023015"/>
    </source>
</evidence>
<dbReference type="PANTHER" id="PTHR31313">
    <property type="entry name" value="TY1 ENHANCER ACTIVATOR"/>
    <property type="match status" value="1"/>
</dbReference>
<evidence type="ECO:0000256" key="7">
    <source>
        <dbReference type="ARBA" id="ARBA00023242"/>
    </source>
</evidence>
<dbReference type="GO" id="GO:0008270">
    <property type="term" value="F:zinc ion binding"/>
    <property type="evidence" value="ECO:0007669"/>
    <property type="project" value="InterPro"/>
</dbReference>
<comment type="caution">
    <text evidence="10">The sequence shown here is derived from an EMBL/GenBank/DDBJ whole genome shotgun (WGS) entry which is preliminary data.</text>
</comment>
<feature type="region of interest" description="Disordered" evidence="8">
    <location>
        <begin position="1"/>
        <end position="46"/>
    </location>
</feature>
<sequence length="1044" mass="114635">MPSSSTSSQKRRSSSEGAGDSSGGEYPSNSNTARTSQQSSKQQTRHRASVACAACREKRIRCVVPEGESECIQCKRLSGECVIKNDDERRRPISKAYMSSLASRIVLLEGMLHERGVKPPPATHPPKTRQEAQTKPRQDQPKRQRRSFSQGSDVNPAYSLDGEASTPIPSGDEDAAKIEAEAADSLSASLPWNIDPVLSQTELKKDGHLRRLLCSEGTMAVDQSSGRLRFFGPTANSHVYAESAFVHGSSVVSEQAGRADRIIRSLGSSTREHLMTCFWSHYNSVTKVVDQTVFEADREVQNPRFYSPFLHITMLAAGYQFADWDREDVNRNALRSWESTFHREAKCMLDAEFERPGAIPSVQALLILADLECGVGRDSTGWMYSGMANRLAFDIGLHVGCGQAGVSETEKRVRRQVMMACLFVDRRWALLLGRPTSIKVQDISLDLRPTSYSALSPETFTMQLSDLGLTASESAENAIRQHLFGLMEMAGMIADAQNTTRNITNRSALNAPNDNSYRHVIMLDWHLQNWYRGLPESLVWSPANIKSAPFSFFILHQQYHVCVILLHRPWAKYGPIALNSMGTGLYTGTASPASGGFVPGLDRPRPIGDDNRASLSRSMCTQHGVRVAHIFWHHRQRFNGRKICIGAIQHAGTAALALMAALAHQSAELDHHSNMRYLQVLSTAIYDMSHTYQPAARMYHLLKHMLVDIRKDIANSGVMLGRLQQHKSSFMFDAGHWSTSGKGIYPSCNGRSNVGDASGVEAAKKRLRLSGQSMPAVARAMPSTYPYAVGPRALDKLSNTSAKSIPQAEPYFEVSEAPRDLDLDFFHAEFANFINEKQDKTVGASVANDCIIADPPLTANPADLESTGSLKRRADSESTPDVTIEEWLAKPPALTPGSSARHSPGPARPADSLAAASTDFGDPQQHQQRQHLDDEAGDSISRLIVDLNSDCGFDFVDAADSLGDSNQMILDGDDDDGTGGTTTTASALEWMIKSADPMSMMDTITPMTLDDLIQNAQKAAGAKRDRHAVPGPPPRNHKLDYLRL</sequence>
<protein>
    <submittedName>
        <fullName evidence="10">Fungal-specific transcription factor domain-containing protein</fullName>
    </submittedName>
</protein>
<dbReference type="SMART" id="SM00906">
    <property type="entry name" value="Fungal_trans"/>
    <property type="match status" value="1"/>
</dbReference>
<evidence type="ECO:0000313" key="11">
    <source>
        <dbReference type="Proteomes" id="UP001287356"/>
    </source>
</evidence>
<dbReference type="InterPro" id="IPR051615">
    <property type="entry name" value="Transcr_Regulatory_Elem"/>
</dbReference>
<feature type="compositionally biased region" description="Low complexity" evidence="8">
    <location>
        <begin position="15"/>
        <end position="25"/>
    </location>
</feature>
<dbReference type="GO" id="GO:0005634">
    <property type="term" value="C:nucleus"/>
    <property type="evidence" value="ECO:0007669"/>
    <property type="project" value="UniProtKB-SubCell"/>
</dbReference>
<evidence type="ECO:0000256" key="8">
    <source>
        <dbReference type="SAM" id="MobiDB-lite"/>
    </source>
</evidence>
<dbReference type="GO" id="GO:0000981">
    <property type="term" value="F:DNA-binding transcription factor activity, RNA polymerase II-specific"/>
    <property type="evidence" value="ECO:0007669"/>
    <property type="project" value="InterPro"/>
</dbReference>
<dbReference type="InterPro" id="IPR001138">
    <property type="entry name" value="Zn2Cys6_DnaBD"/>
</dbReference>
<dbReference type="Proteomes" id="UP001287356">
    <property type="component" value="Unassembled WGS sequence"/>
</dbReference>
<dbReference type="PROSITE" id="PS00463">
    <property type="entry name" value="ZN2_CY6_FUNGAL_1"/>
    <property type="match status" value="1"/>
</dbReference>
<organism evidence="10 11">
    <name type="scientific">Lasiosphaeria ovina</name>
    <dbReference type="NCBI Taxonomy" id="92902"/>
    <lineage>
        <taxon>Eukaryota</taxon>
        <taxon>Fungi</taxon>
        <taxon>Dikarya</taxon>
        <taxon>Ascomycota</taxon>
        <taxon>Pezizomycotina</taxon>
        <taxon>Sordariomycetes</taxon>
        <taxon>Sordariomycetidae</taxon>
        <taxon>Sordariales</taxon>
        <taxon>Lasiosphaeriaceae</taxon>
        <taxon>Lasiosphaeria</taxon>
    </lineage>
</organism>
<keyword evidence="2" id="KW-0479">Metal-binding</keyword>
<keyword evidence="7" id="KW-0539">Nucleus</keyword>
<evidence type="ECO:0000256" key="1">
    <source>
        <dbReference type="ARBA" id="ARBA00004123"/>
    </source>
</evidence>
<reference evidence="10" key="2">
    <citation type="submission" date="2023-06" db="EMBL/GenBank/DDBJ databases">
        <authorList>
            <consortium name="Lawrence Berkeley National Laboratory"/>
            <person name="Haridas S."/>
            <person name="Hensen N."/>
            <person name="Bonometti L."/>
            <person name="Westerberg I."/>
            <person name="Brannstrom I.O."/>
            <person name="Guillou S."/>
            <person name="Cros-Aarteil S."/>
            <person name="Calhoun S."/>
            <person name="Kuo A."/>
            <person name="Mondo S."/>
            <person name="Pangilinan J."/>
            <person name="Riley R."/>
            <person name="Labutti K."/>
            <person name="Andreopoulos B."/>
            <person name="Lipzen A."/>
            <person name="Chen C."/>
            <person name="Yanf M."/>
            <person name="Daum C."/>
            <person name="Ng V."/>
            <person name="Clum A."/>
            <person name="Steindorff A."/>
            <person name="Ohm R."/>
            <person name="Martin F."/>
            <person name="Silar P."/>
            <person name="Natvig D."/>
            <person name="Lalanne C."/>
            <person name="Gautier V."/>
            <person name="Ament-Velasquez S.L."/>
            <person name="Kruys A."/>
            <person name="Hutchinson M.I."/>
            <person name="Powell A.J."/>
            <person name="Barry K."/>
            <person name="Miller A.N."/>
            <person name="Grigoriev I.V."/>
            <person name="Debuchy R."/>
            <person name="Gladieux P."/>
            <person name="Thoren M.H."/>
            <person name="Johannesson H."/>
        </authorList>
    </citation>
    <scope>NUCLEOTIDE SEQUENCE</scope>
    <source>
        <strain evidence="10">CBS 958.72</strain>
    </source>
</reference>
<dbReference type="GO" id="GO:0003677">
    <property type="term" value="F:DNA binding"/>
    <property type="evidence" value="ECO:0007669"/>
    <property type="project" value="UniProtKB-KW"/>
</dbReference>
<dbReference type="SUPFAM" id="SSF57701">
    <property type="entry name" value="Zn2/Cys6 DNA-binding domain"/>
    <property type="match status" value="1"/>
</dbReference>
<keyword evidence="11" id="KW-1185">Reference proteome</keyword>
<feature type="region of interest" description="Disordered" evidence="8">
    <location>
        <begin position="854"/>
        <end position="934"/>
    </location>
</feature>
<dbReference type="AlphaFoldDB" id="A0AAE0NAL0"/>
<name>A0AAE0NAL0_9PEZI</name>
<evidence type="ECO:0000256" key="3">
    <source>
        <dbReference type="ARBA" id="ARBA00022833"/>
    </source>
</evidence>
<feature type="compositionally biased region" description="Low complexity" evidence="8">
    <location>
        <begin position="32"/>
        <end position="42"/>
    </location>
</feature>
<feature type="compositionally biased region" description="Basic and acidic residues" evidence="8">
    <location>
        <begin position="128"/>
        <end position="142"/>
    </location>
</feature>
<reference evidence="10" key="1">
    <citation type="journal article" date="2023" name="Mol. Phylogenet. Evol.">
        <title>Genome-scale phylogeny and comparative genomics of the fungal order Sordariales.</title>
        <authorList>
            <person name="Hensen N."/>
            <person name="Bonometti L."/>
            <person name="Westerberg I."/>
            <person name="Brannstrom I.O."/>
            <person name="Guillou S."/>
            <person name="Cros-Aarteil S."/>
            <person name="Calhoun S."/>
            <person name="Haridas S."/>
            <person name="Kuo A."/>
            <person name="Mondo S."/>
            <person name="Pangilinan J."/>
            <person name="Riley R."/>
            <person name="LaButti K."/>
            <person name="Andreopoulos B."/>
            <person name="Lipzen A."/>
            <person name="Chen C."/>
            <person name="Yan M."/>
            <person name="Daum C."/>
            <person name="Ng V."/>
            <person name="Clum A."/>
            <person name="Steindorff A."/>
            <person name="Ohm R.A."/>
            <person name="Martin F."/>
            <person name="Silar P."/>
            <person name="Natvig D.O."/>
            <person name="Lalanne C."/>
            <person name="Gautier V."/>
            <person name="Ament-Velasquez S.L."/>
            <person name="Kruys A."/>
            <person name="Hutchinson M.I."/>
            <person name="Powell A.J."/>
            <person name="Barry K."/>
            <person name="Miller A.N."/>
            <person name="Grigoriev I.V."/>
            <person name="Debuchy R."/>
            <person name="Gladieux P."/>
            <person name="Hiltunen Thoren M."/>
            <person name="Johannesson H."/>
        </authorList>
    </citation>
    <scope>NUCLEOTIDE SEQUENCE</scope>
    <source>
        <strain evidence="10">CBS 958.72</strain>
    </source>
</reference>
<feature type="domain" description="Zn(2)-C6 fungal-type" evidence="9">
    <location>
        <begin position="51"/>
        <end position="83"/>
    </location>
</feature>
<evidence type="ECO:0000259" key="9">
    <source>
        <dbReference type="PROSITE" id="PS50048"/>
    </source>
</evidence>
<proteinExistence type="predicted"/>
<dbReference type="CDD" id="cd00067">
    <property type="entry name" value="GAL4"/>
    <property type="match status" value="1"/>
</dbReference>
<dbReference type="InterPro" id="IPR007219">
    <property type="entry name" value="XnlR_reg_dom"/>
</dbReference>
<evidence type="ECO:0000313" key="10">
    <source>
        <dbReference type="EMBL" id="KAK3376901.1"/>
    </source>
</evidence>
<dbReference type="PROSITE" id="PS50048">
    <property type="entry name" value="ZN2_CY6_FUNGAL_2"/>
    <property type="match status" value="1"/>
</dbReference>
<dbReference type="CDD" id="cd12148">
    <property type="entry name" value="fungal_TF_MHR"/>
    <property type="match status" value="1"/>
</dbReference>
<keyword evidence="5" id="KW-0238">DNA-binding</keyword>
<dbReference type="Gene3D" id="4.10.240.10">
    <property type="entry name" value="Zn(2)-C6 fungal-type DNA-binding domain"/>
    <property type="match status" value="1"/>
</dbReference>
<keyword evidence="3" id="KW-0862">Zinc</keyword>
<dbReference type="Pfam" id="PF04082">
    <property type="entry name" value="Fungal_trans"/>
    <property type="match status" value="1"/>
</dbReference>
<feature type="region of interest" description="Disordered" evidence="8">
    <location>
        <begin position="1020"/>
        <end position="1044"/>
    </location>
</feature>
<comment type="subcellular location">
    <subcellularLocation>
        <location evidence="1">Nucleus</location>
    </subcellularLocation>
</comment>
<evidence type="ECO:0000256" key="6">
    <source>
        <dbReference type="ARBA" id="ARBA00023163"/>
    </source>
</evidence>
<evidence type="ECO:0000256" key="2">
    <source>
        <dbReference type="ARBA" id="ARBA00022723"/>
    </source>
</evidence>
<dbReference type="PANTHER" id="PTHR31313:SF81">
    <property type="entry name" value="TY1 ENHANCER ACTIVATOR"/>
    <property type="match status" value="1"/>
</dbReference>
<accession>A0AAE0NAL0</accession>
<gene>
    <name evidence="10" type="ORF">B0T24DRAFT_232522</name>
</gene>
<dbReference type="InterPro" id="IPR036864">
    <property type="entry name" value="Zn2-C6_fun-type_DNA-bd_sf"/>
</dbReference>